<evidence type="ECO:0000313" key="1">
    <source>
        <dbReference type="EMBL" id="SUA20575.1"/>
    </source>
</evidence>
<dbReference type="InterPro" id="IPR058979">
    <property type="entry name" value="LysC-like"/>
</dbReference>
<dbReference type="AlphaFoldDB" id="A0A1D3IIV5"/>
<sequence>MPVLMLTACANSTPPLTTAVKPPADLVRPCPKLPHLEGNTGADVLPWSLQVIGLYKDCRARHGALVRALGAD</sequence>
<name>A0A1D3IIV5_NEIGO</name>
<proteinExistence type="predicted"/>
<organism evidence="1">
    <name type="scientific">Neisseria gonorrhoeae</name>
    <dbReference type="NCBI Taxonomy" id="485"/>
    <lineage>
        <taxon>Bacteria</taxon>
        <taxon>Pseudomonadati</taxon>
        <taxon>Pseudomonadota</taxon>
        <taxon>Betaproteobacteria</taxon>
        <taxon>Neisseriales</taxon>
        <taxon>Neisseriaceae</taxon>
        <taxon>Neisseria</taxon>
    </lineage>
</organism>
<reference evidence="1" key="1">
    <citation type="submission" date="2018-06" db="EMBL/GenBank/DDBJ databases">
        <authorList>
            <consortium name="Pathogen Informatics"/>
            <person name="Doyle S."/>
        </authorList>
    </citation>
    <scope>NUCLEOTIDE SEQUENCE [LARGE SCALE GENOMIC DNA]</scope>
    <source>
        <strain evidence="1">NCTC11421</strain>
    </source>
</reference>
<dbReference type="Pfam" id="PF23793">
    <property type="entry name" value="LysC"/>
    <property type="match status" value="1"/>
</dbReference>
<dbReference type="EMBL" id="UGRI01000001">
    <property type="protein sequence ID" value="SUA24086.1"/>
    <property type="molecule type" value="Genomic_DNA"/>
</dbReference>
<protein>
    <submittedName>
        <fullName evidence="1">Uncharacterized protein</fullName>
    </submittedName>
</protein>
<dbReference type="EMBL" id="UGRI01000001">
    <property type="protein sequence ID" value="SUA20575.1"/>
    <property type="molecule type" value="Genomic_DNA"/>
</dbReference>
<dbReference type="RefSeq" id="WP_126317775.1">
    <property type="nucleotide sequence ID" value="NZ_CQJT01000066.1"/>
</dbReference>
<gene>
    <name evidence="1" type="ORF">NCTC11421_00667</name>
    <name evidence="2" type="ORF">NCTC11421_02076</name>
</gene>
<accession>A0A1D3IIV5</accession>
<evidence type="ECO:0000313" key="2">
    <source>
        <dbReference type="EMBL" id="SUA24086.1"/>
    </source>
</evidence>